<dbReference type="InterPro" id="IPR013766">
    <property type="entry name" value="Thioredoxin_domain"/>
</dbReference>
<keyword evidence="5 14" id="KW-0560">Oxidoreductase</keyword>
<dbReference type="Pfam" id="PF00578">
    <property type="entry name" value="AhpC-TSA"/>
    <property type="match status" value="1"/>
</dbReference>
<dbReference type="GO" id="GO:0140824">
    <property type="term" value="F:thioredoxin-dependent peroxiredoxin activity"/>
    <property type="evidence" value="ECO:0007669"/>
    <property type="project" value="UniProtKB-EC"/>
</dbReference>
<feature type="compositionally biased region" description="Polar residues" evidence="12">
    <location>
        <begin position="25"/>
        <end position="39"/>
    </location>
</feature>
<dbReference type="EMBL" id="JBHUFV010000064">
    <property type="protein sequence ID" value="MFD1938376.1"/>
    <property type="molecule type" value="Genomic_DNA"/>
</dbReference>
<protein>
    <recommendedName>
        <fullName evidence="2">thioredoxin-dependent peroxiredoxin</fullName>
        <ecNumber evidence="2">1.11.1.24</ecNumber>
    </recommendedName>
    <alternativeName>
        <fullName evidence="10">Bacterioferritin comigratory protein</fullName>
    </alternativeName>
    <alternativeName>
        <fullName evidence="8">Thioredoxin peroxidase</fullName>
    </alternativeName>
</protein>
<feature type="domain" description="Thioredoxin" evidence="13">
    <location>
        <begin position="35"/>
        <end position="186"/>
    </location>
</feature>
<evidence type="ECO:0000256" key="11">
    <source>
        <dbReference type="ARBA" id="ARBA00049091"/>
    </source>
</evidence>
<dbReference type="InterPro" id="IPR050924">
    <property type="entry name" value="Peroxiredoxin_BCP/PrxQ"/>
</dbReference>
<dbReference type="Proteomes" id="UP001597368">
    <property type="component" value="Unassembled WGS sequence"/>
</dbReference>
<evidence type="ECO:0000256" key="1">
    <source>
        <dbReference type="ARBA" id="ARBA00003330"/>
    </source>
</evidence>
<dbReference type="RefSeq" id="WP_379580361.1">
    <property type="nucleotide sequence ID" value="NZ_JBHUFV010000064.1"/>
</dbReference>
<evidence type="ECO:0000256" key="6">
    <source>
        <dbReference type="ARBA" id="ARBA00023157"/>
    </source>
</evidence>
<evidence type="ECO:0000256" key="2">
    <source>
        <dbReference type="ARBA" id="ARBA00013017"/>
    </source>
</evidence>
<keyword evidence="15" id="KW-1185">Reference proteome</keyword>
<keyword evidence="4" id="KW-0049">Antioxidant</keyword>
<proteinExistence type="inferred from homology"/>
<comment type="function">
    <text evidence="1">Thiol-specific peroxidase that catalyzes the reduction of hydrogen peroxide and organic hydroperoxides to water and alcohols, respectively. Plays a role in cell protection against oxidative stress by detoxifying peroxides and as sensor of hydrogen peroxide-mediated signaling events.</text>
</comment>
<comment type="similarity">
    <text evidence="9">Belongs to the peroxiredoxin family. BCP/PrxQ subfamily.</text>
</comment>
<dbReference type="InterPro" id="IPR036249">
    <property type="entry name" value="Thioredoxin-like_sf"/>
</dbReference>
<dbReference type="InterPro" id="IPR000866">
    <property type="entry name" value="AhpC/TSA"/>
</dbReference>
<evidence type="ECO:0000256" key="4">
    <source>
        <dbReference type="ARBA" id="ARBA00022862"/>
    </source>
</evidence>
<sequence length="188" mass="20632">MTSPTGVRRTPKPPAPDLSRPHFHNPSSKRSSIMLTTGSPAPDVVLEDTDGRTVHLSDYRGSHAVLIYFMRSTSCPICNRHVQDLIRCRDELAADNVQVFVAVPEDRQEAAAWKAKRQVPFPVLTGRRGTPHEMIGLSRKVFGSMQQSGDILIDSQGIIRHAHGATMPTSSYDKKGIMAAVQGLRAHA</sequence>
<keyword evidence="3 14" id="KW-0575">Peroxidase</keyword>
<evidence type="ECO:0000313" key="15">
    <source>
        <dbReference type="Proteomes" id="UP001597368"/>
    </source>
</evidence>
<evidence type="ECO:0000256" key="7">
    <source>
        <dbReference type="ARBA" id="ARBA00023284"/>
    </source>
</evidence>
<evidence type="ECO:0000256" key="10">
    <source>
        <dbReference type="ARBA" id="ARBA00041373"/>
    </source>
</evidence>
<feature type="region of interest" description="Disordered" evidence="12">
    <location>
        <begin position="1"/>
        <end position="41"/>
    </location>
</feature>
<reference evidence="15" key="1">
    <citation type="journal article" date="2019" name="Int. J. Syst. Evol. Microbiol.">
        <title>The Global Catalogue of Microorganisms (GCM) 10K type strain sequencing project: providing services to taxonomists for standard genome sequencing and annotation.</title>
        <authorList>
            <consortium name="The Broad Institute Genomics Platform"/>
            <consortium name="The Broad Institute Genome Sequencing Center for Infectious Disease"/>
            <person name="Wu L."/>
            <person name="Ma J."/>
        </authorList>
    </citation>
    <scope>NUCLEOTIDE SEQUENCE [LARGE SCALE GENOMIC DNA]</scope>
    <source>
        <strain evidence="15">ICMP 6774ER</strain>
    </source>
</reference>
<keyword evidence="6" id="KW-1015">Disulfide bond</keyword>
<dbReference type="CDD" id="cd02966">
    <property type="entry name" value="TlpA_like_family"/>
    <property type="match status" value="1"/>
</dbReference>
<dbReference type="EC" id="1.11.1.24" evidence="2"/>
<evidence type="ECO:0000256" key="12">
    <source>
        <dbReference type="SAM" id="MobiDB-lite"/>
    </source>
</evidence>
<comment type="caution">
    <text evidence="14">The sequence shown here is derived from an EMBL/GenBank/DDBJ whole genome shotgun (WGS) entry which is preliminary data.</text>
</comment>
<evidence type="ECO:0000256" key="3">
    <source>
        <dbReference type="ARBA" id="ARBA00022559"/>
    </source>
</evidence>
<evidence type="ECO:0000256" key="8">
    <source>
        <dbReference type="ARBA" id="ARBA00032824"/>
    </source>
</evidence>
<keyword evidence="7" id="KW-0676">Redox-active center</keyword>
<dbReference type="Gene3D" id="3.40.30.10">
    <property type="entry name" value="Glutaredoxin"/>
    <property type="match status" value="1"/>
</dbReference>
<dbReference type="SUPFAM" id="SSF52833">
    <property type="entry name" value="Thioredoxin-like"/>
    <property type="match status" value="1"/>
</dbReference>
<evidence type="ECO:0000313" key="14">
    <source>
        <dbReference type="EMBL" id="MFD1938376.1"/>
    </source>
</evidence>
<dbReference type="PROSITE" id="PS51352">
    <property type="entry name" value="THIOREDOXIN_2"/>
    <property type="match status" value="1"/>
</dbReference>
<dbReference type="PANTHER" id="PTHR42801">
    <property type="entry name" value="THIOREDOXIN-DEPENDENT PEROXIDE REDUCTASE"/>
    <property type="match status" value="1"/>
</dbReference>
<gene>
    <name evidence="14" type="ORF">ACFSKW_43565</name>
</gene>
<organism evidence="14 15">
    <name type="scientific">Nonomuraea mangrovi</name>
    <dbReference type="NCBI Taxonomy" id="2316207"/>
    <lineage>
        <taxon>Bacteria</taxon>
        <taxon>Bacillati</taxon>
        <taxon>Actinomycetota</taxon>
        <taxon>Actinomycetes</taxon>
        <taxon>Streptosporangiales</taxon>
        <taxon>Streptosporangiaceae</taxon>
        <taxon>Nonomuraea</taxon>
    </lineage>
</organism>
<name>A0ABW4T9F5_9ACTN</name>
<comment type="catalytic activity">
    <reaction evidence="11">
        <text>a hydroperoxide + [thioredoxin]-dithiol = an alcohol + [thioredoxin]-disulfide + H2O</text>
        <dbReference type="Rhea" id="RHEA:62620"/>
        <dbReference type="Rhea" id="RHEA-COMP:10698"/>
        <dbReference type="Rhea" id="RHEA-COMP:10700"/>
        <dbReference type="ChEBI" id="CHEBI:15377"/>
        <dbReference type="ChEBI" id="CHEBI:29950"/>
        <dbReference type="ChEBI" id="CHEBI:30879"/>
        <dbReference type="ChEBI" id="CHEBI:35924"/>
        <dbReference type="ChEBI" id="CHEBI:50058"/>
        <dbReference type="EC" id="1.11.1.24"/>
    </reaction>
</comment>
<dbReference type="PANTHER" id="PTHR42801:SF7">
    <property type="entry name" value="SLL1159 PROTEIN"/>
    <property type="match status" value="1"/>
</dbReference>
<evidence type="ECO:0000256" key="9">
    <source>
        <dbReference type="ARBA" id="ARBA00038489"/>
    </source>
</evidence>
<accession>A0ABW4T9F5</accession>
<evidence type="ECO:0000256" key="5">
    <source>
        <dbReference type="ARBA" id="ARBA00023002"/>
    </source>
</evidence>
<evidence type="ECO:0000259" key="13">
    <source>
        <dbReference type="PROSITE" id="PS51352"/>
    </source>
</evidence>